<sequence length="213" mass="23764">MLKMKSLAETLASAGQQISDDELILYILGGLGHDYDSVVVNLTSRHDPVTLQEVQYMLQSQEMRLEQLNIPLAPDNSTPSAHLASQLRRTLNLQGFNGNPSYSFGRGYTSNRSRGRGRWNRGSRPLCQLCNRPGHMALKCYHRFDISFQGQNNSKTPQSSQQLPSNDNQQAYYSSSNVTSLDDAWYLDSGATNHITADPTNLQYKTEYKVGGG</sequence>
<keyword evidence="2" id="KW-1185">Reference proteome</keyword>
<name>A0A5N5JRD4_9ROSI</name>
<evidence type="ECO:0000313" key="2">
    <source>
        <dbReference type="Proteomes" id="UP000326939"/>
    </source>
</evidence>
<dbReference type="PANTHER" id="PTHR47481">
    <property type="match status" value="1"/>
</dbReference>
<protein>
    <recommendedName>
        <fullName evidence="3">CCHC-type domain-containing protein</fullName>
    </recommendedName>
</protein>
<dbReference type="AlphaFoldDB" id="A0A5N5JRD4"/>
<reference evidence="2" key="1">
    <citation type="journal article" date="2019" name="Gigascience">
        <title>De novo genome assembly of the endangered Acer yangbiense, a plant species with extremely small populations endemic to Yunnan Province, China.</title>
        <authorList>
            <person name="Yang J."/>
            <person name="Wariss H.M."/>
            <person name="Tao L."/>
            <person name="Zhang R."/>
            <person name="Yun Q."/>
            <person name="Hollingsworth P."/>
            <person name="Dao Z."/>
            <person name="Luo G."/>
            <person name="Guo H."/>
            <person name="Ma Y."/>
            <person name="Sun W."/>
        </authorList>
    </citation>
    <scope>NUCLEOTIDE SEQUENCE [LARGE SCALE GENOMIC DNA]</scope>
    <source>
        <strain evidence="2">cv. br00</strain>
    </source>
</reference>
<proteinExistence type="predicted"/>
<accession>A0A5N5JRD4</accession>
<gene>
    <name evidence="1" type="ORF">DKX38_024232</name>
</gene>
<organism evidence="1 2">
    <name type="scientific">Salix brachista</name>
    <dbReference type="NCBI Taxonomy" id="2182728"/>
    <lineage>
        <taxon>Eukaryota</taxon>
        <taxon>Viridiplantae</taxon>
        <taxon>Streptophyta</taxon>
        <taxon>Embryophyta</taxon>
        <taxon>Tracheophyta</taxon>
        <taxon>Spermatophyta</taxon>
        <taxon>Magnoliopsida</taxon>
        <taxon>eudicotyledons</taxon>
        <taxon>Gunneridae</taxon>
        <taxon>Pentapetalae</taxon>
        <taxon>rosids</taxon>
        <taxon>fabids</taxon>
        <taxon>Malpighiales</taxon>
        <taxon>Salicaceae</taxon>
        <taxon>Saliceae</taxon>
        <taxon>Salix</taxon>
    </lineage>
</organism>
<evidence type="ECO:0000313" key="1">
    <source>
        <dbReference type="EMBL" id="KAB5519913.1"/>
    </source>
</evidence>
<dbReference type="PANTHER" id="PTHR47481:SF22">
    <property type="entry name" value="RETROTRANSPOSON GAG DOMAIN-CONTAINING PROTEIN"/>
    <property type="match status" value="1"/>
</dbReference>
<evidence type="ECO:0008006" key="3">
    <source>
        <dbReference type="Google" id="ProtNLM"/>
    </source>
</evidence>
<dbReference type="Proteomes" id="UP000326939">
    <property type="component" value="Chromosome 16"/>
</dbReference>
<dbReference type="Pfam" id="PF14223">
    <property type="entry name" value="Retrotran_gag_2"/>
    <property type="match status" value="1"/>
</dbReference>
<dbReference type="EMBL" id="VDCV01000016">
    <property type="protein sequence ID" value="KAB5519913.1"/>
    <property type="molecule type" value="Genomic_DNA"/>
</dbReference>
<comment type="caution">
    <text evidence="1">The sequence shown here is derived from an EMBL/GenBank/DDBJ whole genome shotgun (WGS) entry which is preliminary data.</text>
</comment>